<keyword evidence="2" id="KW-1185">Reference proteome</keyword>
<evidence type="ECO:0000313" key="2">
    <source>
        <dbReference type="Proteomes" id="UP001556367"/>
    </source>
</evidence>
<organism evidence="1 2">
    <name type="scientific">Hohenbuehelia grisea</name>
    <dbReference type="NCBI Taxonomy" id="104357"/>
    <lineage>
        <taxon>Eukaryota</taxon>
        <taxon>Fungi</taxon>
        <taxon>Dikarya</taxon>
        <taxon>Basidiomycota</taxon>
        <taxon>Agaricomycotina</taxon>
        <taxon>Agaricomycetes</taxon>
        <taxon>Agaricomycetidae</taxon>
        <taxon>Agaricales</taxon>
        <taxon>Pleurotineae</taxon>
        <taxon>Pleurotaceae</taxon>
        <taxon>Hohenbuehelia</taxon>
    </lineage>
</organism>
<gene>
    <name evidence="1" type="ORF">HGRIS_007918</name>
</gene>
<dbReference type="Proteomes" id="UP001556367">
    <property type="component" value="Unassembled WGS sequence"/>
</dbReference>
<protein>
    <submittedName>
        <fullName evidence="1">Uncharacterized protein</fullName>
    </submittedName>
</protein>
<comment type="caution">
    <text evidence="1">The sequence shown here is derived from an EMBL/GenBank/DDBJ whole genome shotgun (WGS) entry which is preliminary data.</text>
</comment>
<sequence>MVSLMPSTSLTPLEVAQPRLNEVGNLREAIEPLKELVLRSHNSSIHLHCTVPTWCHSSSTCFDLHDLHERRSNFLVFIHDVLQSLRASGVSLSLLCLVGPSSKRPLQINASYSLTPSDSSLCLACALPPNLGPSEARTAVVDLLQSSNLSANSHVLLADMKHGPCLIVS</sequence>
<accession>A0ABR3J7Q3</accession>
<proteinExistence type="predicted"/>
<name>A0ABR3J7Q3_9AGAR</name>
<evidence type="ECO:0000313" key="1">
    <source>
        <dbReference type="EMBL" id="KAL0951190.1"/>
    </source>
</evidence>
<dbReference type="EMBL" id="JASNQZ010000011">
    <property type="protein sequence ID" value="KAL0951190.1"/>
    <property type="molecule type" value="Genomic_DNA"/>
</dbReference>
<reference evidence="2" key="1">
    <citation type="submission" date="2024-06" db="EMBL/GenBank/DDBJ databases">
        <title>Multi-omics analyses provide insights into the biosynthesis of the anticancer antibiotic pleurotin in Hohenbuehelia grisea.</title>
        <authorList>
            <person name="Weaver J.A."/>
            <person name="Alberti F."/>
        </authorList>
    </citation>
    <scope>NUCLEOTIDE SEQUENCE [LARGE SCALE GENOMIC DNA]</scope>
    <source>
        <strain evidence="2">T-177</strain>
    </source>
</reference>